<evidence type="ECO:0008006" key="3">
    <source>
        <dbReference type="Google" id="ProtNLM"/>
    </source>
</evidence>
<dbReference type="AlphaFoldDB" id="A0A5Q2RIM1"/>
<dbReference type="Pfam" id="PF05139">
    <property type="entry name" value="Erythro_esteras"/>
    <property type="match status" value="1"/>
</dbReference>
<keyword evidence="2" id="KW-1185">Reference proteome</keyword>
<dbReference type="GO" id="GO:0046677">
    <property type="term" value="P:response to antibiotic"/>
    <property type="evidence" value="ECO:0007669"/>
    <property type="project" value="InterPro"/>
</dbReference>
<dbReference type="Gene3D" id="3.40.1660.10">
    <property type="entry name" value="EreA-like (biosynthetic domain)"/>
    <property type="match status" value="1"/>
</dbReference>
<dbReference type="Gene3D" id="3.30.1870.10">
    <property type="entry name" value="EreA-like, domain 2"/>
    <property type="match status" value="1"/>
</dbReference>
<dbReference type="EMBL" id="CP045851">
    <property type="protein sequence ID" value="QGG96629.1"/>
    <property type="molecule type" value="Genomic_DNA"/>
</dbReference>
<dbReference type="KEGG" id="atq:GH723_16845"/>
<evidence type="ECO:0000313" key="1">
    <source>
        <dbReference type="EMBL" id="QGG96629.1"/>
    </source>
</evidence>
<dbReference type="PANTHER" id="PTHR31299">
    <property type="entry name" value="ESTERASE, PUTATIVE (AFU_ORTHOLOGUE AFUA_1G05850)-RELATED"/>
    <property type="match status" value="1"/>
</dbReference>
<name>A0A5Q2RIM1_9ACTN</name>
<organism evidence="1 2">
    <name type="scientific">Actinomarinicola tropica</name>
    <dbReference type="NCBI Taxonomy" id="2789776"/>
    <lineage>
        <taxon>Bacteria</taxon>
        <taxon>Bacillati</taxon>
        <taxon>Actinomycetota</taxon>
        <taxon>Acidimicrobiia</taxon>
        <taxon>Acidimicrobiales</taxon>
        <taxon>Iamiaceae</taxon>
        <taxon>Actinomarinicola</taxon>
    </lineage>
</organism>
<accession>A0A5Q2RIM1</accession>
<sequence>MTEPTTTAGPTITEAFTAWMARQPAGVRPEVIAELSREATILGLGTSTREGREVLDAVVTTTMRVVAEGFATIALVDHPRVVAAYDRYIHGDDVDVEHALSQAWGPWRTREMEEVLERLRSHNLATPDAAVRMIGIGPARALPADNDEIVRLLARVDRNAAARVEELLDVIRVVHDSGEHVLRARGTHPGTPFVELARAARAEAARVPAGPERQKALELLDGVVELHANAIGVGFDAEREERQAAQRLLDHRRRTGERIVLWEGSSHVAAAPGPSIGSHLRDAPGERYTAVHVTFGSGRIPDATIPAPQVGSLESHLVAAGGERTIDLGVARTATAAAFDRTWSTRIVSGMYDPARDSAHYLEVPSLPDSFDALIHVPTISPVHPLPPARRDPA</sequence>
<gene>
    <name evidence="1" type="ORF">GH723_16845</name>
</gene>
<dbReference type="Proteomes" id="UP000334019">
    <property type="component" value="Chromosome"/>
</dbReference>
<protein>
    <recommendedName>
        <fullName evidence="3">Erythromycin esterase family protein</fullName>
    </recommendedName>
</protein>
<evidence type="ECO:0000313" key="2">
    <source>
        <dbReference type="Proteomes" id="UP000334019"/>
    </source>
</evidence>
<dbReference type="InterPro" id="IPR007815">
    <property type="entry name" value="Emycin_Estase"/>
</dbReference>
<dbReference type="SUPFAM" id="SSF159501">
    <property type="entry name" value="EreA/ChaN-like"/>
    <property type="match status" value="1"/>
</dbReference>
<reference evidence="1 2" key="1">
    <citation type="submission" date="2019-11" db="EMBL/GenBank/DDBJ databases">
        <authorList>
            <person name="He Y."/>
        </authorList>
    </citation>
    <scope>NUCLEOTIDE SEQUENCE [LARGE SCALE GENOMIC DNA]</scope>
    <source>
        <strain evidence="1 2">SCSIO 58843</strain>
    </source>
</reference>
<proteinExistence type="predicted"/>
<dbReference type="PANTHER" id="PTHR31299:SF0">
    <property type="entry name" value="ESTERASE, PUTATIVE (AFU_ORTHOLOGUE AFUA_1G05850)-RELATED"/>
    <property type="match status" value="1"/>
</dbReference>
<dbReference type="RefSeq" id="WP_153760733.1">
    <property type="nucleotide sequence ID" value="NZ_CP045851.1"/>
</dbReference>
<dbReference type="CDD" id="cd14728">
    <property type="entry name" value="Ere-like"/>
    <property type="match status" value="1"/>
</dbReference>
<dbReference type="InterPro" id="IPR052036">
    <property type="entry name" value="Hydrolase/PRTase-associated"/>
</dbReference>